<organism evidence="13 14">
    <name type="scientific">Rotaria socialis</name>
    <dbReference type="NCBI Taxonomy" id="392032"/>
    <lineage>
        <taxon>Eukaryota</taxon>
        <taxon>Metazoa</taxon>
        <taxon>Spiralia</taxon>
        <taxon>Gnathifera</taxon>
        <taxon>Rotifera</taxon>
        <taxon>Eurotatoria</taxon>
        <taxon>Bdelloidea</taxon>
        <taxon>Philodinida</taxon>
        <taxon>Philodinidae</taxon>
        <taxon>Rotaria</taxon>
    </lineage>
</organism>
<dbReference type="SUPFAM" id="SSF56059">
    <property type="entry name" value="Glutathione synthetase ATP-binding domain-like"/>
    <property type="match status" value="1"/>
</dbReference>
<evidence type="ECO:0000256" key="11">
    <source>
        <dbReference type="SAM" id="MobiDB-lite"/>
    </source>
</evidence>
<keyword evidence="5 10" id="KW-0547">Nucleotide-binding</keyword>
<dbReference type="Pfam" id="PF18086">
    <property type="entry name" value="PPIP5K2_N"/>
    <property type="match status" value="1"/>
</dbReference>
<evidence type="ECO:0000256" key="3">
    <source>
        <dbReference type="ARBA" id="ARBA00022490"/>
    </source>
</evidence>
<comment type="similarity">
    <text evidence="2 10">Belongs to the histidine acid phosphatase family. VIP1 subfamily.</text>
</comment>
<feature type="compositionally biased region" description="Polar residues" evidence="11">
    <location>
        <begin position="1133"/>
        <end position="1147"/>
    </location>
</feature>
<evidence type="ECO:0000259" key="12">
    <source>
        <dbReference type="Pfam" id="PF18086"/>
    </source>
</evidence>
<feature type="region of interest" description="Disordered" evidence="11">
    <location>
        <begin position="1"/>
        <end position="34"/>
    </location>
</feature>
<dbReference type="GO" id="GO:0006020">
    <property type="term" value="P:inositol metabolic process"/>
    <property type="evidence" value="ECO:0007669"/>
    <property type="project" value="TreeGrafter"/>
</dbReference>
<dbReference type="InterPro" id="IPR029033">
    <property type="entry name" value="His_PPase_superfam"/>
</dbReference>
<evidence type="ECO:0000313" key="14">
    <source>
        <dbReference type="Proteomes" id="UP000663865"/>
    </source>
</evidence>
<feature type="domain" description="VIP1 N-terminal" evidence="12">
    <location>
        <begin position="43"/>
        <end position="132"/>
    </location>
</feature>
<feature type="compositionally biased region" description="Polar residues" evidence="11">
    <location>
        <begin position="995"/>
        <end position="1009"/>
    </location>
</feature>
<evidence type="ECO:0000256" key="2">
    <source>
        <dbReference type="ARBA" id="ARBA00005609"/>
    </source>
</evidence>
<dbReference type="SUPFAM" id="SSF53254">
    <property type="entry name" value="Phosphoglycerate mutase-like"/>
    <property type="match status" value="1"/>
</dbReference>
<dbReference type="InterPro" id="IPR040557">
    <property type="entry name" value="VIP1_N"/>
</dbReference>
<comment type="function">
    <text evidence="10">Bifunctional inositol kinase that acts in concert with the IP6K kinases to synthesize the diphosphate group-containing inositol pyrophosphates diphosphoinositol pentakisphosphate, PP-InsP5, and bis-diphosphoinositol tetrakisphosphate, (PP)2-InsP4. PP-InsP5 and (PP)2-InsP4, also respectively called InsP7 and InsP8, may regulate a variety of cellular processes, including apoptosis, vesicle trafficking, cytoskeletal dynamics, and exocytosis. Phosphorylates inositol hexakisphosphate (InsP6).</text>
</comment>
<gene>
    <name evidence="13" type="ORF">KIK155_LOCUS14301</name>
</gene>
<dbReference type="Gene3D" id="3.40.50.1240">
    <property type="entry name" value="Phosphoglycerate mutase-like"/>
    <property type="match status" value="1"/>
</dbReference>
<dbReference type="Proteomes" id="UP000663865">
    <property type="component" value="Unassembled WGS sequence"/>
</dbReference>
<dbReference type="GO" id="GO:0005829">
    <property type="term" value="C:cytosol"/>
    <property type="evidence" value="ECO:0007669"/>
    <property type="project" value="UniProtKB-SubCell"/>
</dbReference>
<feature type="region of interest" description="Disordered" evidence="11">
    <location>
        <begin position="994"/>
        <end position="1018"/>
    </location>
</feature>
<dbReference type="GO" id="GO:0005524">
    <property type="term" value="F:ATP binding"/>
    <property type="evidence" value="ECO:0007669"/>
    <property type="project" value="UniProtKB-KW"/>
</dbReference>
<dbReference type="PANTHER" id="PTHR12750">
    <property type="entry name" value="DIPHOSPHOINOSITOL PENTAKISPHOSPHATE KINASE"/>
    <property type="match status" value="1"/>
</dbReference>
<dbReference type="GO" id="GO:0000828">
    <property type="term" value="F:inositol hexakisphosphate kinase activity"/>
    <property type="evidence" value="ECO:0007669"/>
    <property type="project" value="TreeGrafter"/>
</dbReference>
<dbReference type="GO" id="GO:0033857">
    <property type="term" value="F:5-diphosphoinositol pentakisphosphate 1-kinase activity"/>
    <property type="evidence" value="ECO:0007669"/>
    <property type="project" value="TreeGrafter"/>
</dbReference>
<dbReference type="PANTHER" id="PTHR12750:SF9">
    <property type="entry name" value="INOSITOL HEXAKISPHOSPHATE AND DIPHOSPHOINOSITOL-PENTAKISPHOSPHATE KINASE"/>
    <property type="match status" value="1"/>
</dbReference>
<keyword evidence="4 10" id="KW-0808">Transferase</keyword>
<dbReference type="EMBL" id="CAJNYV010002432">
    <property type="protein sequence ID" value="CAF3478051.1"/>
    <property type="molecule type" value="Genomic_DNA"/>
</dbReference>
<dbReference type="EC" id="2.7.4.24" evidence="10"/>
<keyword evidence="3 10" id="KW-0963">Cytoplasm</keyword>
<dbReference type="FunFam" id="3.30.470.20:FF:000003">
    <property type="entry name" value="Inositol hexakisphosphate and diphosphoinositol-pentakisphosphate kinase"/>
    <property type="match status" value="1"/>
</dbReference>
<dbReference type="GO" id="GO:0032958">
    <property type="term" value="P:inositol phosphate biosynthetic process"/>
    <property type="evidence" value="ECO:0007669"/>
    <property type="project" value="TreeGrafter"/>
</dbReference>
<dbReference type="Gene3D" id="3.40.50.11950">
    <property type="match status" value="1"/>
</dbReference>
<comment type="caution">
    <text evidence="13">The sequence shown here is derived from an EMBL/GenBank/DDBJ whole genome shotgun (WGS) entry which is preliminary data.</text>
</comment>
<comment type="subcellular location">
    <subcellularLocation>
        <location evidence="1 10">Cytoplasm</location>
        <location evidence="1 10">Cytosol</location>
    </subcellularLocation>
</comment>
<evidence type="ECO:0000256" key="4">
    <source>
        <dbReference type="ARBA" id="ARBA00022679"/>
    </source>
</evidence>
<evidence type="ECO:0000256" key="9">
    <source>
        <dbReference type="ARBA" id="ARBA00034629"/>
    </source>
</evidence>
<protein>
    <recommendedName>
        <fullName evidence="10">Inositol hexakisphosphate and diphosphoinositol-pentakisphosphate kinase</fullName>
        <ecNumber evidence="10">2.7.4.24</ecNumber>
    </recommendedName>
</protein>
<dbReference type="InterPro" id="IPR037446">
    <property type="entry name" value="His_Pase_VIP1"/>
</dbReference>
<evidence type="ECO:0000256" key="10">
    <source>
        <dbReference type="RuleBase" id="RU365032"/>
    </source>
</evidence>
<dbReference type="InterPro" id="IPR000560">
    <property type="entry name" value="His_Pase_clade-2"/>
</dbReference>
<dbReference type="InterPro" id="IPR033379">
    <property type="entry name" value="Acid_Pase_AS"/>
</dbReference>
<evidence type="ECO:0000256" key="7">
    <source>
        <dbReference type="ARBA" id="ARBA00022840"/>
    </source>
</evidence>
<dbReference type="PROSITE" id="PS00616">
    <property type="entry name" value="HIS_ACID_PHOSPHAT_1"/>
    <property type="match status" value="1"/>
</dbReference>
<feature type="region of interest" description="Disordered" evidence="11">
    <location>
        <begin position="1119"/>
        <end position="1152"/>
    </location>
</feature>
<evidence type="ECO:0000256" key="6">
    <source>
        <dbReference type="ARBA" id="ARBA00022777"/>
    </source>
</evidence>
<dbReference type="Gene3D" id="3.30.470.20">
    <property type="entry name" value="ATP-grasp fold, B domain"/>
    <property type="match status" value="1"/>
</dbReference>
<accession>A0A818FQN9</accession>
<dbReference type="Pfam" id="PF00328">
    <property type="entry name" value="His_Phos_2"/>
    <property type="match status" value="1"/>
</dbReference>
<evidence type="ECO:0000256" key="5">
    <source>
        <dbReference type="ARBA" id="ARBA00022741"/>
    </source>
</evidence>
<evidence type="ECO:0000256" key="1">
    <source>
        <dbReference type="ARBA" id="ARBA00004514"/>
    </source>
</evidence>
<name>A0A818FQN9_9BILA</name>
<dbReference type="CDD" id="cd07061">
    <property type="entry name" value="HP_HAP_like"/>
    <property type="match status" value="1"/>
</dbReference>
<evidence type="ECO:0000256" key="8">
    <source>
        <dbReference type="ARBA" id="ARBA00033696"/>
    </source>
</evidence>
<keyword evidence="6 10" id="KW-0418">Kinase</keyword>
<sequence length="1307" mass="147767">MSEPNGNTKRDEYCGESLNGDENEDLLDHLNDSDDSEEDRRFITVGICAQWKKVKAKPMEEILHRLEQFEFMRIIVFSEPMIHEKPIDEWPFCHVLISFHSKDFPLAKTQQYARLHKPFLINDLDKQWDIMDRIKVHEILNDAGIAQPRYGLLRRTLNADGIWQILSVVNEQDDQIEIDGEVFHKPFVEKPVSAENHDVYIYFPSSAGGGSQRLFRKIGSRSSVYTSENSIRKDGSYIYEEFMPTDGTDVKVYTVGAEYAHAEARKSPGLDGKVERDEFGKEVRYPVILRADEKLIAMKICLAFKQAVCGFDLLRVEGKSFVCDVNGFSFVKNSTKYYDDCASILGHMIMRELAPTLSIPYPLAYQANDPPFVPTALGTRMELRCVIAVIRHGDRTPKQKMKMAVLHPLFFQLFEKYNGPKSGHLKLKHPGQLQEVLDITRALLKELDDKGINRFPNSSETRGKLDQLRQVLELYGHFSGINRKIQLKYLPKGLPKKTSSEDEPNNMPSQPSLLLVVKWGGQLTQTGKNQAEALGKAFRKMYPGGQGAVGDRPDVGLLRLHSTFRHDLKIYASDEGRVQMTAAAFAKGLLALDGELAPILVQMVKSANTNGLLDNDVDSTKEQQKVKHTLHDLLAKDRSFTQEDYDTIAPTRSRSLISSMNYIKNPVSACRNIYQYIHEMIALIQSHELNPTSGKPIVPNIIYELFHSETWDLCLRRWLKLSKDFYDKQKDRFNISKVPDIYDSIKYDLLHNKNALQFSCAEDLYVCSKALADIVVPQEYGMTVDEKLSIARGIITPLLRKIQADLQCNLTGVLTHDEHVNKLDPSYSKGIQTPGRHVRTRLYFTSESHVHSLLTVIRYGGLLDASDDEQWKRSMEYLDTVSELNYLTQIVIMLYEDSSEEENSERRFHVELHCSPGAYGCFDVLPEADSVTSNTNRTVLPKSNRQAAHSPPRHHIQIPIASSLVTLTEPNISSSLPLSPLAESLPVESSLAILTPSSKPNSESTLNTIEDTEESTQSEKIIQKIMKPRPFISKTVYRSRNGMTPGRTHSGDFSCNATHRSEHHTIGNNNVMKPKSLEDDESDLQHVTSQQTVLLNSFSTKFRRKLSTNYSLCSARSQTSLPSSQDVSRRNSESTLSHNYYNTVHGNSSDKHRSTYVPLTSIFSTKVITGAKSTPDLNKLLERKQAGLICFETAVVAPLETLNTNLNYKILDDFIGKITDSTTKLFSPILLDDENKKIKTANDEPPISPPIHIPYVSTNRFSVESVDNANSTIVENDKKLHVGFSKTTHYSINTIAELPEKSLDEER</sequence>
<comment type="catalytic activity">
    <reaction evidence="9">
        <text>1D-myo-inositol hexakisphosphate + ATP = 1-diphospho-1D-myo-inositol 2,3,4,5,6-pentakisphosphate + ADP</text>
        <dbReference type="Rhea" id="RHEA:37459"/>
        <dbReference type="ChEBI" id="CHEBI:30616"/>
        <dbReference type="ChEBI" id="CHEBI:58130"/>
        <dbReference type="ChEBI" id="CHEBI:74946"/>
        <dbReference type="ChEBI" id="CHEBI:456216"/>
        <dbReference type="EC" id="2.7.4.24"/>
    </reaction>
    <physiologicalReaction direction="left-to-right" evidence="9">
        <dbReference type="Rhea" id="RHEA:37460"/>
    </physiologicalReaction>
</comment>
<keyword evidence="7 10" id="KW-0067">ATP-binding</keyword>
<comment type="catalytic activity">
    <reaction evidence="8">
        <text>5-diphospho-1D-myo-inositol 1,2,3,4,6-pentakisphosphate + ATP + H(+) = 1,5-bis(diphospho)-1D-myo-inositol 2,3,4,6-tetrakisphosphate + ADP</text>
        <dbReference type="Rhea" id="RHEA:10276"/>
        <dbReference type="ChEBI" id="CHEBI:15378"/>
        <dbReference type="ChEBI" id="CHEBI:30616"/>
        <dbReference type="ChEBI" id="CHEBI:58628"/>
        <dbReference type="ChEBI" id="CHEBI:77983"/>
        <dbReference type="ChEBI" id="CHEBI:456216"/>
        <dbReference type="EC" id="2.7.4.24"/>
    </reaction>
    <physiologicalReaction direction="left-to-right" evidence="8">
        <dbReference type="Rhea" id="RHEA:10277"/>
    </physiologicalReaction>
</comment>
<evidence type="ECO:0000313" key="13">
    <source>
        <dbReference type="EMBL" id="CAF3478051.1"/>
    </source>
</evidence>
<reference evidence="13" key="1">
    <citation type="submission" date="2021-02" db="EMBL/GenBank/DDBJ databases">
        <authorList>
            <person name="Nowell W R."/>
        </authorList>
    </citation>
    <scope>NUCLEOTIDE SEQUENCE</scope>
</reference>
<proteinExistence type="inferred from homology"/>
<dbReference type="FunFam" id="3.40.50.11950:FF:000003">
    <property type="entry name" value="Inositol hexakisphosphate and diphosphoinositol-pentakisphosphate kinase"/>
    <property type="match status" value="1"/>
</dbReference>